<dbReference type="OrthoDB" id="411145at2759"/>
<feature type="chain" id="PRO_5001533786" description="Phosphotransferase enzyme family protein" evidence="1">
    <location>
        <begin position="26"/>
        <end position="422"/>
    </location>
</feature>
<dbReference type="SUPFAM" id="SSF56112">
    <property type="entry name" value="Protein kinase-like (PK-like)"/>
    <property type="match status" value="1"/>
</dbReference>
<keyword evidence="1" id="KW-0732">Signal</keyword>
<dbReference type="Pfam" id="PF02958">
    <property type="entry name" value="EcKL"/>
    <property type="match status" value="1"/>
</dbReference>
<dbReference type="HOGENOM" id="CLU_049945_0_0_1"/>
<evidence type="ECO:0000313" key="3">
    <source>
        <dbReference type="Proteomes" id="UP000024376"/>
    </source>
</evidence>
<sequence>MDHHYTPSQIAAIILSWIDLELVSCTTIQGLWAGYGHICAISARPTANCESKRWQSFSSAQSDGQGSIIHLVLKIVHPPTKAGDEGHFRKMFSYEVEQYFYDEVAPRLTGDIAVAQCFASTRRMQKQAAEHGIDHVIATLMEDLRLEYPISGEKRAMLSSQQVYAALTWLAKFHRSSWAYKPQDLRHFLLPPLEEALRRQKDSSTGGKALWLNGGYTYLATRRQEYQMLAQDKSSEWSGAFCTTVDGELSLAEQVADFLTPRGRPFETYIHGDVKSENLFSTQSGNDVVFFDFQYVGIGLGVCDLAKLFTCSIPMNMLTNHQPIPAEMEMDEREKRLLSHYWRILSDGQHDRKIPLYEWNDFLRHWETALVDWCRFQASWGFWGNTEWLEARVRYIIKDNAWRAWLASEVGTDSVVGSRQEE</sequence>
<dbReference type="InterPro" id="IPR004119">
    <property type="entry name" value="EcKL"/>
</dbReference>
<gene>
    <name evidence="2" type="ORF">M419DRAFT_128883</name>
</gene>
<evidence type="ECO:0000256" key="1">
    <source>
        <dbReference type="SAM" id="SignalP"/>
    </source>
</evidence>
<dbReference type="PANTHER" id="PTHR11012:SF30">
    <property type="entry name" value="PROTEIN KINASE-LIKE DOMAIN-CONTAINING"/>
    <property type="match status" value="1"/>
</dbReference>
<evidence type="ECO:0000313" key="2">
    <source>
        <dbReference type="EMBL" id="ETS02713.1"/>
    </source>
</evidence>
<proteinExistence type="predicted"/>
<dbReference type="InterPro" id="IPR011009">
    <property type="entry name" value="Kinase-like_dom_sf"/>
</dbReference>
<dbReference type="Gene3D" id="3.90.1200.10">
    <property type="match status" value="1"/>
</dbReference>
<dbReference type="KEGG" id="trr:M419DRAFT_128883"/>
<evidence type="ECO:0008006" key="4">
    <source>
        <dbReference type="Google" id="ProtNLM"/>
    </source>
</evidence>
<name>A0A024SCA9_HYPJR</name>
<dbReference type="AlphaFoldDB" id="A0A024SCA9"/>
<feature type="signal peptide" evidence="1">
    <location>
        <begin position="1"/>
        <end position="25"/>
    </location>
</feature>
<dbReference type="EMBL" id="KI911144">
    <property type="protein sequence ID" value="ETS02713.1"/>
    <property type="molecule type" value="Genomic_DNA"/>
</dbReference>
<reference evidence="3" key="1">
    <citation type="journal article" date="2013" name="Ind. Biotechnol.">
        <title>Comparative genomics analysis of Trichoderma reesei strains.</title>
        <authorList>
            <person name="Koike H."/>
            <person name="Aerts A."/>
            <person name="LaButti K."/>
            <person name="Grigoriev I.V."/>
            <person name="Baker S.E."/>
        </authorList>
    </citation>
    <scope>NUCLEOTIDE SEQUENCE [LARGE SCALE GENOMIC DNA]</scope>
    <source>
        <strain evidence="3">ATCC 56765 / BCRC 32924 / NRRL 11460 / Rut C-30</strain>
    </source>
</reference>
<organism evidence="2 3">
    <name type="scientific">Hypocrea jecorina (strain ATCC 56765 / BCRC 32924 / NRRL 11460 / Rut C-30)</name>
    <name type="common">Trichoderma reesei</name>
    <dbReference type="NCBI Taxonomy" id="1344414"/>
    <lineage>
        <taxon>Eukaryota</taxon>
        <taxon>Fungi</taxon>
        <taxon>Dikarya</taxon>
        <taxon>Ascomycota</taxon>
        <taxon>Pezizomycotina</taxon>
        <taxon>Sordariomycetes</taxon>
        <taxon>Hypocreomycetidae</taxon>
        <taxon>Hypocreales</taxon>
        <taxon>Hypocreaceae</taxon>
        <taxon>Trichoderma</taxon>
    </lineage>
</organism>
<protein>
    <recommendedName>
        <fullName evidence="4">Phosphotransferase enzyme family protein</fullName>
    </recommendedName>
</protein>
<dbReference type="Proteomes" id="UP000024376">
    <property type="component" value="Unassembled WGS sequence"/>
</dbReference>
<dbReference type="PANTHER" id="PTHR11012">
    <property type="entry name" value="PROTEIN KINASE-LIKE DOMAIN-CONTAINING"/>
    <property type="match status" value="1"/>
</dbReference>
<accession>A0A024SCA9</accession>